<reference evidence="18 19" key="1">
    <citation type="submission" date="2018-06" db="EMBL/GenBank/DDBJ databases">
        <authorList>
            <consortium name="Pathogen Informatics"/>
            <person name="Doyle S."/>
        </authorList>
    </citation>
    <scope>NUCLEOTIDE SEQUENCE [LARGE SCALE GENOMIC DNA]</scope>
    <source>
        <strain evidence="18 19">NCTC8849</strain>
    </source>
</reference>
<dbReference type="NCBIfam" id="NF011709">
    <property type="entry name" value="PRK15130.1"/>
    <property type="match status" value="1"/>
</dbReference>
<evidence type="ECO:0000256" key="5">
    <source>
        <dbReference type="ARBA" id="ARBA00022490"/>
    </source>
</evidence>
<dbReference type="Proteomes" id="UP000254799">
    <property type="component" value="Unassembled WGS sequence"/>
</dbReference>
<evidence type="ECO:0000256" key="14">
    <source>
        <dbReference type="ARBA" id="ARBA00060713"/>
    </source>
</evidence>
<dbReference type="GO" id="GO:0004145">
    <property type="term" value="F:diamine N-acetyltransferase activity"/>
    <property type="evidence" value="ECO:0007669"/>
    <property type="project" value="UniProtKB-EC"/>
</dbReference>
<evidence type="ECO:0000313" key="19">
    <source>
        <dbReference type="Proteomes" id="UP000254799"/>
    </source>
</evidence>
<dbReference type="EC" id="2.3.1.57" evidence="4"/>
<comment type="catalytic activity">
    <reaction evidence="13">
        <text>spermidine + acetyl-CoA = N(1)-acetylspermidine + CoA + H(+)</text>
        <dbReference type="Rhea" id="RHEA:28150"/>
        <dbReference type="ChEBI" id="CHEBI:15378"/>
        <dbReference type="ChEBI" id="CHEBI:57287"/>
        <dbReference type="ChEBI" id="CHEBI:57288"/>
        <dbReference type="ChEBI" id="CHEBI:57834"/>
        <dbReference type="ChEBI" id="CHEBI:58324"/>
        <dbReference type="EC" id="2.3.1.57"/>
    </reaction>
</comment>
<comment type="pathway">
    <text evidence="2">Amine and polyamine degradation; spermine degradation.</text>
</comment>
<keyword evidence="7" id="KW-0479">Metal-binding</keyword>
<organism evidence="18 19">
    <name type="scientific">Klebsiella pneumoniae</name>
    <dbReference type="NCBI Taxonomy" id="573"/>
    <lineage>
        <taxon>Bacteria</taxon>
        <taxon>Pseudomonadati</taxon>
        <taxon>Pseudomonadota</taxon>
        <taxon>Gammaproteobacteria</taxon>
        <taxon>Enterobacterales</taxon>
        <taxon>Enterobacteriaceae</taxon>
        <taxon>Klebsiella/Raoultella group</taxon>
        <taxon>Klebsiella</taxon>
        <taxon>Klebsiella pneumoniae complex</taxon>
    </lineage>
</organism>
<comment type="subcellular location">
    <subcellularLocation>
        <location evidence="1">Cytoplasm</location>
    </subcellularLocation>
</comment>
<evidence type="ECO:0000256" key="13">
    <source>
        <dbReference type="ARBA" id="ARBA00052368"/>
    </source>
</evidence>
<dbReference type="PANTHER" id="PTHR43415:SF6">
    <property type="entry name" value="SPERMIDINE N(1)-ACETYLTRANSFERASE"/>
    <property type="match status" value="1"/>
</dbReference>
<evidence type="ECO:0000256" key="16">
    <source>
        <dbReference type="ARBA" id="ARBA00079997"/>
    </source>
</evidence>
<evidence type="ECO:0000256" key="7">
    <source>
        <dbReference type="ARBA" id="ARBA00022723"/>
    </source>
</evidence>
<proteinExistence type="inferred from homology"/>
<comment type="catalytic activity">
    <reaction evidence="10">
        <text>spermine + acetyl-CoA = N(1)-acetylspermine + CoA + H(+)</text>
        <dbReference type="Rhea" id="RHEA:33099"/>
        <dbReference type="ChEBI" id="CHEBI:15378"/>
        <dbReference type="ChEBI" id="CHEBI:45725"/>
        <dbReference type="ChEBI" id="CHEBI:57287"/>
        <dbReference type="ChEBI" id="CHEBI:57288"/>
        <dbReference type="ChEBI" id="CHEBI:58101"/>
        <dbReference type="EC" id="2.3.1.57"/>
    </reaction>
</comment>
<comment type="similarity">
    <text evidence="3">Belongs to the acetyltransferase family.</text>
</comment>
<evidence type="ECO:0000313" key="18">
    <source>
        <dbReference type="EMBL" id="STT54363.1"/>
    </source>
</evidence>
<dbReference type="EMBL" id="UGLC01000002">
    <property type="protein sequence ID" value="STT54363.1"/>
    <property type="molecule type" value="Genomic_DNA"/>
</dbReference>
<dbReference type="CDD" id="cd04301">
    <property type="entry name" value="NAT_SF"/>
    <property type="match status" value="1"/>
</dbReference>
<sequence>MTDALHVKLRPLEREDLRFVHQLDNNASVMRYWFEEPYEAFVELSDLYDKHIHDQSERRFVIECNGDKAGLVELVEINHVHRRAEFQIIISPDFQGKGLATRAARLAMDYGFTVLNLYKLYLIVDKENEKAIHIYRKLGFMVEGELIHEFFINGEYRNTIRMCLFQHQYLAEHKTTGPSPAEADGSVIIDTVFNGVVAGQRRLDAFIDHLQLTAQRIVVIVVVAGLTHRAQRAIVEGADGGIVQFLTRIL</sequence>
<evidence type="ECO:0000256" key="10">
    <source>
        <dbReference type="ARBA" id="ARBA00050555"/>
    </source>
</evidence>
<dbReference type="AlphaFoldDB" id="A0A377WI76"/>
<comment type="catalytic activity">
    <reaction evidence="11">
        <text>spermidine + acetyl-CoA = N(8)-acetylspermidine + CoA + H(+)</text>
        <dbReference type="Rhea" id="RHEA:28270"/>
        <dbReference type="ChEBI" id="CHEBI:15378"/>
        <dbReference type="ChEBI" id="CHEBI:57287"/>
        <dbReference type="ChEBI" id="CHEBI:57288"/>
        <dbReference type="ChEBI" id="CHEBI:57834"/>
        <dbReference type="ChEBI" id="CHEBI:58535"/>
        <dbReference type="EC" id="2.3.1.57"/>
    </reaction>
</comment>
<name>A0A377WI76_KLEPN</name>
<keyword evidence="9 18" id="KW-0012">Acyltransferase</keyword>
<accession>A0A377WI76</accession>
<evidence type="ECO:0000256" key="6">
    <source>
        <dbReference type="ARBA" id="ARBA00022679"/>
    </source>
</evidence>
<evidence type="ECO:0000256" key="2">
    <source>
        <dbReference type="ARBA" id="ARBA00004723"/>
    </source>
</evidence>
<evidence type="ECO:0000256" key="12">
    <source>
        <dbReference type="ARBA" id="ARBA00052273"/>
    </source>
</evidence>
<keyword evidence="6 18" id="KW-0808">Transferase</keyword>
<dbReference type="FunFam" id="3.40.630.30:FF:000007">
    <property type="entry name" value="Spermidine N(1)-acetyltransferase"/>
    <property type="match status" value="1"/>
</dbReference>
<dbReference type="InterPro" id="IPR016181">
    <property type="entry name" value="Acyl_CoA_acyltransferase"/>
</dbReference>
<dbReference type="GO" id="GO:0000287">
    <property type="term" value="F:magnesium ion binding"/>
    <property type="evidence" value="ECO:0007669"/>
    <property type="project" value="UniProtKB-ARBA"/>
</dbReference>
<gene>
    <name evidence="18" type="primary">speG_1</name>
    <name evidence="18" type="ORF">NCTC8849_02949</name>
</gene>
<evidence type="ECO:0000256" key="15">
    <source>
        <dbReference type="ARBA" id="ARBA00073647"/>
    </source>
</evidence>
<evidence type="ECO:0000256" key="9">
    <source>
        <dbReference type="ARBA" id="ARBA00023315"/>
    </source>
</evidence>
<dbReference type="PROSITE" id="PS51186">
    <property type="entry name" value="GNAT"/>
    <property type="match status" value="1"/>
</dbReference>
<evidence type="ECO:0000256" key="8">
    <source>
        <dbReference type="ARBA" id="ARBA00022842"/>
    </source>
</evidence>
<dbReference type="Pfam" id="PF13302">
    <property type="entry name" value="Acetyltransf_3"/>
    <property type="match status" value="1"/>
</dbReference>
<feature type="domain" description="N-acetyltransferase" evidence="17">
    <location>
        <begin position="7"/>
        <end position="163"/>
    </location>
</feature>
<evidence type="ECO:0000256" key="11">
    <source>
        <dbReference type="ARBA" id="ARBA00052230"/>
    </source>
</evidence>
<keyword evidence="5" id="KW-0963">Cytoplasm</keyword>
<evidence type="ECO:0000256" key="3">
    <source>
        <dbReference type="ARBA" id="ARBA00008694"/>
    </source>
</evidence>
<dbReference type="InterPro" id="IPR000182">
    <property type="entry name" value="GNAT_dom"/>
</dbReference>
<evidence type="ECO:0000256" key="4">
    <source>
        <dbReference type="ARBA" id="ARBA00013209"/>
    </source>
</evidence>
<protein>
    <recommendedName>
        <fullName evidence="15">Spermidine N(1)-acetyltransferase</fullName>
        <ecNumber evidence="4">2.3.1.57</ecNumber>
    </recommendedName>
    <alternativeName>
        <fullName evidence="16">Spermidine/spermine N(1)-acetyltransferase</fullName>
    </alternativeName>
</protein>
<comment type="catalytic activity">
    <reaction evidence="12">
        <text>an alkane-alpha,omega-diamine + acetyl-CoA = an N-acetylalkane-alpha,omega-diamine + CoA + H(+)</text>
        <dbReference type="Rhea" id="RHEA:11116"/>
        <dbReference type="Rhea" id="RHEA-COMP:9766"/>
        <dbReference type="Rhea" id="RHEA-COMP:9767"/>
        <dbReference type="ChEBI" id="CHEBI:15378"/>
        <dbReference type="ChEBI" id="CHEBI:57287"/>
        <dbReference type="ChEBI" id="CHEBI:57288"/>
        <dbReference type="ChEBI" id="CHEBI:70977"/>
        <dbReference type="ChEBI" id="CHEBI:70988"/>
        <dbReference type="EC" id="2.3.1.57"/>
    </reaction>
</comment>
<comment type="pathway">
    <text evidence="14">Amine and polyamine degradation; spermidine degradation.</text>
</comment>
<keyword evidence="8" id="KW-0460">Magnesium</keyword>
<evidence type="ECO:0000259" key="17">
    <source>
        <dbReference type="PROSITE" id="PS51186"/>
    </source>
</evidence>
<dbReference type="PANTHER" id="PTHR43415">
    <property type="entry name" value="SPERMIDINE N(1)-ACETYLTRANSFERASE"/>
    <property type="match status" value="1"/>
</dbReference>
<dbReference type="SUPFAM" id="SSF55729">
    <property type="entry name" value="Acyl-CoA N-acyltransferases (Nat)"/>
    <property type="match status" value="1"/>
</dbReference>
<evidence type="ECO:0000256" key="1">
    <source>
        <dbReference type="ARBA" id="ARBA00004496"/>
    </source>
</evidence>
<dbReference type="Gene3D" id="3.40.630.30">
    <property type="match status" value="1"/>
</dbReference>
<dbReference type="GO" id="GO:0005737">
    <property type="term" value="C:cytoplasm"/>
    <property type="evidence" value="ECO:0007669"/>
    <property type="project" value="UniProtKB-SubCell"/>
</dbReference>